<evidence type="ECO:0000313" key="2">
    <source>
        <dbReference type="Proteomes" id="UP000006729"/>
    </source>
</evidence>
<dbReference type="Proteomes" id="UP000006729">
    <property type="component" value="Chromosome 15"/>
</dbReference>
<keyword evidence="2" id="KW-1185">Reference proteome</keyword>
<dbReference type="EMBL" id="CM009304">
    <property type="protein sequence ID" value="KAI9381501.1"/>
    <property type="molecule type" value="Genomic_DNA"/>
</dbReference>
<organism evidence="1 2">
    <name type="scientific">Populus trichocarpa</name>
    <name type="common">Western balsam poplar</name>
    <name type="synonym">Populus balsamifera subsp. trichocarpa</name>
    <dbReference type="NCBI Taxonomy" id="3694"/>
    <lineage>
        <taxon>Eukaryota</taxon>
        <taxon>Viridiplantae</taxon>
        <taxon>Streptophyta</taxon>
        <taxon>Embryophyta</taxon>
        <taxon>Tracheophyta</taxon>
        <taxon>Spermatophyta</taxon>
        <taxon>Magnoliopsida</taxon>
        <taxon>eudicotyledons</taxon>
        <taxon>Gunneridae</taxon>
        <taxon>Pentapetalae</taxon>
        <taxon>rosids</taxon>
        <taxon>fabids</taxon>
        <taxon>Malpighiales</taxon>
        <taxon>Salicaceae</taxon>
        <taxon>Saliceae</taxon>
        <taxon>Populus</taxon>
    </lineage>
</organism>
<evidence type="ECO:0000313" key="1">
    <source>
        <dbReference type="EMBL" id="KAI9381501.1"/>
    </source>
</evidence>
<gene>
    <name evidence="1" type="ORF">POPTR_015G114900v4</name>
</gene>
<sequence length="672" mass="76771">MLKKLPEEVLNLWDNWKIRGMVLLSLLLQTILIIFGPRRKTSGRIWIRILVWSAYLSADSVATFALGYLARSQGDSSGDNSEKANNSIQAFWAPFLLLHLGGPDTITAYSIEDNELWLRHLLGLAVQVGVAFYVFLRSWGSGILTFLAIPMFIVDIVKYAERTWVLWSSSFEALRKTRDQALEGNYLLQAYTFLDISMFMMQDLVPGIPALIKSQVLISKNSAEGAFKVVEIELGLIYDMLYTKAPLIYSRAGISLRSISFLLTFTAFITFQVLIDKHASSTIDITITYLLLAAAVFLEFYAFLCLVFSDWTMTVLPEPSLASNNFLNPLQHNCVVFSTWTMIWLEDEGWNALNSAIYSLIRKLTRSERWSRSIAQHDRISSSIKNMPLGCLRSLIINEKTMQMFVHRVDLNVGLQRFIFGHLRKKAEMMKEDFCFIDKNLRSKVIGQRGDGVLEKEGLLQSYKWCTTEDTIPSLWHIAIEICYLVDRSNVSTEYETSKCLSEYMMYLLMIRPNMLSKGFGDEEYLGTLQDLQRLNPHHTRGAEAKKNVVDGILRFELSLDDTTLQSVWKISSSVVIGGGKLAKQLLPLESKKRWEMINEVWIEMVAYAAAHCPWKEHTHQLRRGGELLTHVFLLMLHLGLSEQYEFKGFDGDEVSVWEFLSSVSIPKISLK</sequence>
<accession>A0ACC0RYE4</accession>
<proteinExistence type="predicted"/>
<reference evidence="1 2" key="1">
    <citation type="journal article" date="2006" name="Science">
        <title>The genome of black cottonwood, Populus trichocarpa (Torr. &amp; Gray).</title>
        <authorList>
            <person name="Tuskan G.A."/>
            <person name="Difazio S."/>
            <person name="Jansson S."/>
            <person name="Bohlmann J."/>
            <person name="Grigoriev I."/>
            <person name="Hellsten U."/>
            <person name="Putnam N."/>
            <person name="Ralph S."/>
            <person name="Rombauts S."/>
            <person name="Salamov A."/>
            <person name="Schein J."/>
            <person name="Sterck L."/>
            <person name="Aerts A."/>
            <person name="Bhalerao R.R."/>
            <person name="Bhalerao R.P."/>
            <person name="Blaudez D."/>
            <person name="Boerjan W."/>
            <person name="Brun A."/>
            <person name="Brunner A."/>
            <person name="Busov V."/>
            <person name="Campbell M."/>
            <person name="Carlson J."/>
            <person name="Chalot M."/>
            <person name="Chapman J."/>
            <person name="Chen G.L."/>
            <person name="Cooper D."/>
            <person name="Coutinho P.M."/>
            <person name="Couturier J."/>
            <person name="Covert S."/>
            <person name="Cronk Q."/>
            <person name="Cunningham R."/>
            <person name="Davis J."/>
            <person name="Degroeve S."/>
            <person name="Dejardin A."/>
            <person name="Depamphilis C."/>
            <person name="Detter J."/>
            <person name="Dirks B."/>
            <person name="Dubchak I."/>
            <person name="Duplessis S."/>
            <person name="Ehlting J."/>
            <person name="Ellis B."/>
            <person name="Gendler K."/>
            <person name="Goodstein D."/>
            <person name="Gribskov M."/>
            <person name="Grimwood J."/>
            <person name="Groover A."/>
            <person name="Gunter L."/>
            <person name="Hamberger B."/>
            <person name="Heinze B."/>
            <person name="Helariutta Y."/>
            <person name="Henrissat B."/>
            <person name="Holligan D."/>
            <person name="Holt R."/>
            <person name="Huang W."/>
            <person name="Islam-Faridi N."/>
            <person name="Jones S."/>
            <person name="Jones-Rhoades M."/>
            <person name="Jorgensen R."/>
            <person name="Joshi C."/>
            <person name="Kangasjarvi J."/>
            <person name="Karlsson J."/>
            <person name="Kelleher C."/>
            <person name="Kirkpatrick R."/>
            <person name="Kirst M."/>
            <person name="Kohler A."/>
            <person name="Kalluri U."/>
            <person name="Larimer F."/>
            <person name="Leebens-Mack J."/>
            <person name="Leple J.C."/>
            <person name="Locascio P."/>
            <person name="Lou Y."/>
            <person name="Lucas S."/>
            <person name="Martin F."/>
            <person name="Montanini B."/>
            <person name="Napoli C."/>
            <person name="Nelson D.R."/>
            <person name="Nelson C."/>
            <person name="Nieminen K."/>
            <person name="Nilsson O."/>
            <person name="Pereda V."/>
            <person name="Peter G."/>
            <person name="Philippe R."/>
            <person name="Pilate G."/>
            <person name="Poliakov A."/>
            <person name="Razumovskaya J."/>
            <person name="Richardson P."/>
            <person name="Rinaldi C."/>
            <person name="Ritland K."/>
            <person name="Rouze P."/>
            <person name="Ryaboy D."/>
            <person name="Schmutz J."/>
            <person name="Schrader J."/>
            <person name="Segerman B."/>
            <person name="Shin H."/>
            <person name="Siddiqui A."/>
            <person name="Sterky F."/>
            <person name="Terry A."/>
            <person name="Tsai C.J."/>
            <person name="Uberbacher E."/>
            <person name="Unneberg P."/>
            <person name="Vahala J."/>
            <person name="Wall K."/>
            <person name="Wessler S."/>
            <person name="Yang G."/>
            <person name="Yin T."/>
            <person name="Douglas C."/>
            <person name="Marra M."/>
            <person name="Sandberg G."/>
            <person name="Van de Peer Y."/>
            <person name="Rokhsar D."/>
        </authorList>
    </citation>
    <scope>NUCLEOTIDE SEQUENCE [LARGE SCALE GENOMIC DNA]</scope>
    <source>
        <strain evidence="2">cv. Nisqually</strain>
    </source>
</reference>
<name>A0ACC0RYE4_POPTR</name>
<protein>
    <submittedName>
        <fullName evidence="1">Uncharacterized protein</fullName>
    </submittedName>
</protein>
<comment type="caution">
    <text evidence="1">The sequence shown here is derived from an EMBL/GenBank/DDBJ whole genome shotgun (WGS) entry which is preliminary data.</text>
</comment>